<sequence length="1441" mass="155759">MITKVTKMNRVSLPFWPLLLLATHYLLLPTNASLYGYTNTTIVHYAYDPASEVATPASSSVFASSSGPAFATATVTTNVTSTGTKEHPEPTVSTTVTSTSTVTPSEPLQDVIRQEPGPFDGARSPSRAYDDTYQQLSDPPIHLISPGLASSDAPLDNYLDAHLARADSDSESPSARSQDFANDFMDSNEKSRRFFLSPHAKRIGTFAFGPLWPWNYGVACVVNEFPDNWNPHADPPRIDDLVERFNAAIETEHRKAEALNSERQRLEATRLEEEAVIKDLKRKNDVTDWYRSLLIEKVSEYDGLVDLNTYVRDDLLVKSKADQRKRAATSKVYVQAQTLYMRVKRTSDTINAASTALVIYQRPLYPPPPPRLFELCKPSTWRFVAVLYFFLCLATLFEFALYLPNERHEVPPTDPHQPGFPPGSFPPSDDDAPGSGDHQLHESLFSNLSSNFFTDQQRQDRGSRPGNGDSNGQRAEMSRWECVFMWVCALWSFCVLEVRNAKDEIACAASDRLHQRSPGTSGSSEARQDIVPDLVNDSVAFEVPQAAAQSINTETDAAITIQETEEEVHTTRSPSHAWQFGRQDVPYVARYRRRHVQVRRSRSPSPVTVQTREDHPVAEQSLAKPDRPLGAEVGLACVTTVAPSNDVRSVPDCDPTVSSADSEPVSETPLENASQSCIEPPLGVVAPSLSDTAIEEAQLDQISSTPPVREIVALVVSVDRDAFDPNDTKEELAIVEHADSSNEQTERSVPETPMENVSQSSVETPLVVMAPAFSDTTIEEAQLDQISSTPPVREIVALVVSVDRDAFDPNDTEEELAIVKHADSSDKQAEECTISVSALENSNDMDVVSMLEEQRPASALEPVVAFCTADTQDSARLPATKNTALELAVCLQNTPVATTSTTESFVVEKEKAVEVEHLISADNASVQAEEENCSTVEEAGQHAVDTTSKMASKEESEVLDATGSLAIGPQVEDVATEDGIAKSTEQETACTSGNAVVGEDIHAVDSTSATAMSSPVVADVAGIKGNPVPSSTPAPIDSTWSKLPDPTSKLIAKTPSVTMVPSPKSSAFSSTTYDREAPSAFSFSTYGEKTPFAFGPGTPLAPAVNTALVNTPQRVVNPFAKRPRGAPARRGPGSQASVSDFGYNSVFTKPVTSTAMTAGPESAFVAPAFRSPMNVTAAGTATTQIRSAEKRVNGSPQALTSSASAPPTNTRVANKAQEGLIPTRPSNSLLASAWAPRIDTQPTTPVPRRTSVAASPVAQGSARLPLSSTKTPTVSTAVTGTAHAFKPSLVRPQSESKRVSDVLFLFEDGTFGRGGPDVVKRPSTVMTSPRSKDQINRSAVQRSEMKKPSVATRSSDPPMPDVPTSSTRSDPAPRTKKPKGPPQIQNKPGPYHWDGTPKDNWHHEFLKKKTRRSNKDKNKNKSGDDEPGVEEGADGEDGASV</sequence>
<dbReference type="Proteomes" id="UP001234202">
    <property type="component" value="Unassembled WGS sequence"/>
</dbReference>
<proteinExistence type="predicted"/>
<dbReference type="EMBL" id="JASBWV010000001">
    <property type="protein sequence ID" value="KAJ9128292.1"/>
    <property type="molecule type" value="Genomic_DNA"/>
</dbReference>
<accession>A0ACC2XXT4</accession>
<evidence type="ECO:0000313" key="2">
    <source>
        <dbReference type="Proteomes" id="UP001234202"/>
    </source>
</evidence>
<organism evidence="1 2">
    <name type="scientific">Naganishia onofrii</name>
    <dbReference type="NCBI Taxonomy" id="1851511"/>
    <lineage>
        <taxon>Eukaryota</taxon>
        <taxon>Fungi</taxon>
        <taxon>Dikarya</taxon>
        <taxon>Basidiomycota</taxon>
        <taxon>Agaricomycotina</taxon>
        <taxon>Tremellomycetes</taxon>
        <taxon>Filobasidiales</taxon>
        <taxon>Filobasidiaceae</taxon>
        <taxon>Naganishia</taxon>
    </lineage>
</organism>
<protein>
    <submittedName>
        <fullName evidence="1">Uncharacterized protein</fullName>
    </submittedName>
</protein>
<evidence type="ECO:0000313" key="1">
    <source>
        <dbReference type="EMBL" id="KAJ9128292.1"/>
    </source>
</evidence>
<name>A0ACC2XXT4_9TREE</name>
<gene>
    <name evidence="1" type="ORF">QFC24_000585</name>
</gene>
<comment type="caution">
    <text evidence="1">The sequence shown here is derived from an EMBL/GenBank/DDBJ whole genome shotgun (WGS) entry which is preliminary data.</text>
</comment>
<reference evidence="1" key="1">
    <citation type="submission" date="2023-04" db="EMBL/GenBank/DDBJ databases">
        <title>Draft Genome sequencing of Naganishia species isolated from polar environments using Oxford Nanopore Technology.</title>
        <authorList>
            <person name="Leo P."/>
            <person name="Venkateswaran K."/>
        </authorList>
    </citation>
    <scope>NUCLEOTIDE SEQUENCE</scope>
    <source>
        <strain evidence="1">DBVPG 5303</strain>
    </source>
</reference>
<keyword evidence="2" id="KW-1185">Reference proteome</keyword>